<keyword evidence="3" id="KW-1185">Reference proteome</keyword>
<name>A0ABN3DVW6_9ACTN</name>
<evidence type="ECO:0000259" key="1">
    <source>
        <dbReference type="PROSITE" id="PS50943"/>
    </source>
</evidence>
<dbReference type="InterPro" id="IPR001387">
    <property type="entry name" value="Cro/C1-type_HTH"/>
</dbReference>
<evidence type="ECO:0000313" key="3">
    <source>
        <dbReference type="Proteomes" id="UP001500305"/>
    </source>
</evidence>
<dbReference type="InterPro" id="IPR043917">
    <property type="entry name" value="DUF5753"/>
</dbReference>
<comment type="caution">
    <text evidence="2">The sequence shown here is derived from an EMBL/GenBank/DDBJ whole genome shotgun (WGS) entry which is preliminary data.</text>
</comment>
<dbReference type="EMBL" id="BAAATR010000009">
    <property type="protein sequence ID" value="GAA2242883.1"/>
    <property type="molecule type" value="Genomic_DNA"/>
</dbReference>
<dbReference type="SUPFAM" id="SSF47413">
    <property type="entry name" value="lambda repressor-like DNA-binding domains"/>
    <property type="match status" value="1"/>
</dbReference>
<proteinExistence type="predicted"/>
<evidence type="ECO:0000313" key="2">
    <source>
        <dbReference type="EMBL" id="GAA2242883.1"/>
    </source>
</evidence>
<accession>A0ABN3DVW6</accession>
<dbReference type="Proteomes" id="UP001500305">
    <property type="component" value="Unassembled WGS sequence"/>
</dbReference>
<dbReference type="Pfam" id="PF13560">
    <property type="entry name" value="HTH_31"/>
    <property type="match status" value="1"/>
</dbReference>
<sequence length="279" mass="31358">MRRTTLDPSSSPAAAFGTQLRRSREAKGLSQVDFGELIRFSDSFVSCVERATRNPTHAFATRADDVLETGGTLELMWWQMHHTALIEGFPAFAAEEAKARSMRLFELDVIPGLLQTVEYAAAYEAAPVKRGEVSQQQADERVSFLLARQERIERTPPPLVQAVVDEWAIRRPIGGQDTMVGQLKHLERLSERPNVILQVAPISLGESRPFTHAITLLTLSNRTILGYTETLHRGFLERDADTVSDWSRNYDRLQVEALSQAASVDLIHAVRKEFEDHAH</sequence>
<dbReference type="PROSITE" id="PS50943">
    <property type="entry name" value="HTH_CROC1"/>
    <property type="match status" value="1"/>
</dbReference>
<gene>
    <name evidence="2" type="ORF">GCM10010430_25630</name>
</gene>
<dbReference type="CDD" id="cd00093">
    <property type="entry name" value="HTH_XRE"/>
    <property type="match status" value="1"/>
</dbReference>
<dbReference type="Gene3D" id="1.10.260.40">
    <property type="entry name" value="lambda repressor-like DNA-binding domains"/>
    <property type="match status" value="1"/>
</dbReference>
<dbReference type="InterPro" id="IPR010982">
    <property type="entry name" value="Lambda_DNA-bd_dom_sf"/>
</dbReference>
<protein>
    <submittedName>
        <fullName evidence="2">Helix-turn-helix transcriptional regulator</fullName>
    </submittedName>
</protein>
<reference evidence="2 3" key="1">
    <citation type="journal article" date="2019" name="Int. J. Syst. Evol. Microbiol.">
        <title>The Global Catalogue of Microorganisms (GCM) 10K type strain sequencing project: providing services to taxonomists for standard genome sequencing and annotation.</title>
        <authorList>
            <consortium name="The Broad Institute Genomics Platform"/>
            <consortium name="The Broad Institute Genome Sequencing Center for Infectious Disease"/>
            <person name="Wu L."/>
            <person name="Ma J."/>
        </authorList>
    </citation>
    <scope>NUCLEOTIDE SEQUENCE [LARGE SCALE GENOMIC DNA]</scope>
    <source>
        <strain evidence="2 3">JCM 7356</strain>
    </source>
</reference>
<dbReference type="RefSeq" id="WP_344636440.1">
    <property type="nucleotide sequence ID" value="NZ_BAAATR010000009.1"/>
</dbReference>
<feature type="domain" description="HTH cro/C1-type" evidence="1">
    <location>
        <begin position="20"/>
        <end position="56"/>
    </location>
</feature>
<organism evidence="2 3">
    <name type="scientific">Kitasatospora cystarginea</name>
    <dbReference type="NCBI Taxonomy" id="58350"/>
    <lineage>
        <taxon>Bacteria</taxon>
        <taxon>Bacillati</taxon>
        <taxon>Actinomycetota</taxon>
        <taxon>Actinomycetes</taxon>
        <taxon>Kitasatosporales</taxon>
        <taxon>Streptomycetaceae</taxon>
        <taxon>Kitasatospora</taxon>
    </lineage>
</organism>
<dbReference type="Pfam" id="PF19054">
    <property type="entry name" value="DUF5753"/>
    <property type="match status" value="1"/>
</dbReference>